<reference evidence="2" key="1">
    <citation type="submission" date="2021-11" db="EMBL/GenBank/DDBJ databases">
        <title>Genome sequence.</title>
        <authorList>
            <person name="Sun Q."/>
        </authorList>
    </citation>
    <scope>NUCLEOTIDE SEQUENCE</scope>
    <source>
        <strain evidence="2">JC732</strain>
    </source>
</reference>
<evidence type="ECO:0000313" key="2">
    <source>
        <dbReference type="EMBL" id="MCC9627086.1"/>
    </source>
</evidence>
<proteinExistence type="predicted"/>
<keyword evidence="3" id="KW-1185">Reference proteome</keyword>
<gene>
    <name evidence="2" type="ORF">LOC68_01585</name>
</gene>
<dbReference type="GO" id="GO:0016740">
    <property type="term" value="F:transferase activity"/>
    <property type="evidence" value="ECO:0007669"/>
    <property type="project" value="UniProtKB-KW"/>
</dbReference>
<comment type="caution">
    <text evidence="2">The sequence shown here is derived from an EMBL/GenBank/DDBJ whole genome shotgun (WGS) entry which is preliminary data.</text>
</comment>
<accession>A0A9X1SEY9</accession>
<dbReference type="RefSeq" id="WP_230214880.1">
    <property type="nucleotide sequence ID" value="NZ_JAJKFT010000002.1"/>
</dbReference>
<name>A0A9X1SEY9_9BACT</name>
<dbReference type="Pfam" id="PF04230">
    <property type="entry name" value="PS_pyruv_trans"/>
    <property type="match status" value="1"/>
</dbReference>
<evidence type="ECO:0000313" key="3">
    <source>
        <dbReference type="Proteomes" id="UP001139103"/>
    </source>
</evidence>
<sequence>MVDGVAANVGDRLIYAATRQLLDHFKVDWHIHDPYEPSDDDLLLLFGGGNLGSGYHAEVKRRQAAIAQRKPTIILPQSAYGQEAVCEAIVYLREPSGKRFFPEARLAPDMALAYLHAPFVPNRAGAFFLRQDSEGRFRTADWQSRSVGDPIQFARSPEDYVGLAGSYEYIVTDRLHFAIAAMMNGVPTTLIPNRTPKNRGMWETWLGDLGCRWAESPSHTEFW</sequence>
<keyword evidence="2" id="KW-0808">Transferase</keyword>
<evidence type="ECO:0000259" key="1">
    <source>
        <dbReference type="Pfam" id="PF04230"/>
    </source>
</evidence>
<dbReference type="EMBL" id="JAJKFT010000002">
    <property type="protein sequence ID" value="MCC9627086.1"/>
    <property type="molecule type" value="Genomic_DNA"/>
</dbReference>
<organism evidence="2 3">
    <name type="scientific">Blastopirellula sediminis</name>
    <dbReference type="NCBI Taxonomy" id="2894196"/>
    <lineage>
        <taxon>Bacteria</taxon>
        <taxon>Pseudomonadati</taxon>
        <taxon>Planctomycetota</taxon>
        <taxon>Planctomycetia</taxon>
        <taxon>Pirellulales</taxon>
        <taxon>Pirellulaceae</taxon>
        <taxon>Blastopirellula</taxon>
    </lineage>
</organism>
<protein>
    <submittedName>
        <fullName evidence="2">Polysaccharide pyruvyl transferase family protein</fullName>
    </submittedName>
</protein>
<dbReference type="AlphaFoldDB" id="A0A9X1SEY9"/>
<feature type="domain" description="Polysaccharide pyruvyl transferase" evidence="1">
    <location>
        <begin position="8"/>
        <end position="193"/>
    </location>
</feature>
<dbReference type="Proteomes" id="UP001139103">
    <property type="component" value="Unassembled WGS sequence"/>
</dbReference>
<dbReference type="InterPro" id="IPR007345">
    <property type="entry name" value="Polysacch_pyruvyl_Trfase"/>
</dbReference>